<dbReference type="CDD" id="cd02908">
    <property type="entry name" value="Macro_OAADPr_deacetylase"/>
    <property type="match status" value="1"/>
</dbReference>
<protein>
    <recommendedName>
        <fullName evidence="1">Macro domain-containing protein</fullName>
    </recommendedName>
</protein>
<evidence type="ECO:0000313" key="3">
    <source>
        <dbReference type="Proteomes" id="UP000236290"/>
    </source>
</evidence>
<dbReference type="Proteomes" id="UP000236290">
    <property type="component" value="Unassembled WGS sequence"/>
</dbReference>
<dbReference type="Pfam" id="PF01661">
    <property type="entry name" value="Macro"/>
    <property type="match status" value="1"/>
</dbReference>
<dbReference type="InterPro" id="IPR043472">
    <property type="entry name" value="Macro_dom-like"/>
</dbReference>
<dbReference type="SUPFAM" id="SSF52949">
    <property type="entry name" value="Macro domain-like"/>
    <property type="match status" value="1"/>
</dbReference>
<dbReference type="EMBL" id="MTYI01000144">
    <property type="protein sequence ID" value="PNP50742.1"/>
    <property type="molecule type" value="Genomic_DNA"/>
</dbReference>
<dbReference type="OrthoDB" id="6077599at2759"/>
<name>A0A2K0TYX6_TRIHA</name>
<dbReference type="AlphaFoldDB" id="A0A2K0TYX6"/>
<organism evidence="2 3">
    <name type="scientific">Trichoderma harzianum</name>
    <name type="common">Hypocrea lixii</name>
    <dbReference type="NCBI Taxonomy" id="5544"/>
    <lineage>
        <taxon>Eukaryota</taxon>
        <taxon>Fungi</taxon>
        <taxon>Dikarya</taxon>
        <taxon>Ascomycota</taxon>
        <taxon>Pezizomycotina</taxon>
        <taxon>Sordariomycetes</taxon>
        <taxon>Hypocreomycetidae</taxon>
        <taxon>Hypocreales</taxon>
        <taxon>Hypocreaceae</taxon>
        <taxon>Trichoderma</taxon>
    </lineage>
</organism>
<proteinExistence type="predicted"/>
<dbReference type="InterPro" id="IPR002589">
    <property type="entry name" value="Macro_dom"/>
</dbReference>
<dbReference type="PROSITE" id="PS51154">
    <property type="entry name" value="MACRO"/>
    <property type="match status" value="1"/>
</dbReference>
<dbReference type="Gene3D" id="3.40.220.10">
    <property type="entry name" value="Leucine Aminopeptidase, subunit E, domain 1"/>
    <property type="match status" value="1"/>
</dbReference>
<feature type="domain" description="Macro" evidence="1">
    <location>
        <begin position="29"/>
        <end position="213"/>
    </location>
</feature>
<dbReference type="SMART" id="SM00506">
    <property type="entry name" value="A1pp"/>
    <property type="match status" value="1"/>
</dbReference>
<accession>A0A2K0TYX6</accession>
<evidence type="ECO:0000313" key="2">
    <source>
        <dbReference type="EMBL" id="PNP50742.1"/>
    </source>
</evidence>
<sequence>MPSRVTRGVSDIPTISHLYATGRLSPAASALRTPSAALNSRISVLRADITALPVDAIVNAANNSLRGGGGVDGAIHAAAGRGLVAECRSKYPGGCKTGDAVITGAHNLPARHVVHTVGPIYHSQAVSEPLLYSCYQTSLDAAVGAKCASVAFSGISTGVYGYPSEAAAHVACSAVREYLEEGYDDNGKIERVIFVTFLDKDVDAYNAVLPLYFPPDEGEMPQSSTD</sequence>
<reference evidence="2 3" key="1">
    <citation type="submission" date="2017-02" db="EMBL/GenBank/DDBJ databases">
        <title>Genomes of Trichoderma spp. with biocontrol activity.</title>
        <authorList>
            <person name="Gardiner D."/>
            <person name="Kazan K."/>
            <person name="Vos C."/>
            <person name="Harvey P."/>
        </authorList>
    </citation>
    <scope>NUCLEOTIDE SEQUENCE [LARGE SCALE GENOMIC DNA]</scope>
    <source>
        <strain evidence="2 3">Tr1</strain>
    </source>
</reference>
<dbReference type="PANTHER" id="PTHR11106">
    <property type="entry name" value="GANGLIOSIDE INDUCED DIFFERENTIATION ASSOCIATED PROTEIN 2-RELATED"/>
    <property type="match status" value="1"/>
</dbReference>
<gene>
    <name evidence="2" type="ORF">THARTR1_08363</name>
</gene>
<dbReference type="PANTHER" id="PTHR11106:SF27">
    <property type="entry name" value="MACRO DOMAIN-CONTAINING PROTEIN"/>
    <property type="match status" value="1"/>
</dbReference>
<comment type="caution">
    <text evidence="2">The sequence shown here is derived from an EMBL/GenBank/DDBJ whole genome shotgun (WGS) entry which is preliminary data.</text>
</comment>
<evidence type="ECO:0000259" key="1">
    <source>
        <dbReference type="PROSITE" id="PS51154"/>
    </source>
</evidence>